<feature type="non-terminal residue" evidence="2">
    <location>
        <position position="1"/>
    </location>
</feature>
<name>A0A8S4EHK8_PLUXY</name>
<keyword evidence="1" id="KW-0812">Transmembrane</keyword>
<sequence length="49" mass="6064">TNLKLKNYFWWILFILNFIFVNYKHTNSILHVNNNRPNYQLRSCNAHCH</sequence>
<comment type="caution">
    <text evidence="2">The sequence shown here is derived from an EMBL/GenBank/DDBJ whole genome shotgun (WGS) entry which is preliminary data.</text>
</comment>
<gene>
    <name evidence="2" type="ORF">PLXY2_LOCUS5640</name>
</gene>
<reference evidence="2" key="1">
    <citation type="submission" date="2020-11" db="EMBL/GenBank/DDBJ databases">
        <authorList>
            <person name="Whiteford S."/>
        </authorList>
    </citation>
    <scope>NUCLEOTIDE SEQUENCE</scope>
</reference>
<evidence type="ECO:0000256" key="1">
    <source>
        <dbReference type="SAM" id="Phobius"/>
    </source>
</evidence>
<evidence type="ECO:0000313" key="3">
    <source>
        <dbReference type="Proteomes" id="UP000653454"/>
    </source>
</evidence>
<organism evidence="2 3">
    <name type="scientific">Plutella xylostella</name>
    <name type="common">Diamondback moth</name>
    <name type="synonym">Plutella maculipennis</name>
    <dbReference type="NCBI Taxonomy" id="51655"/>
    <lineage>
        <taxon>Eukaryota</taxon>
        <taxon>Metazoa</taxon>
        <taxon>Ecdysozoa</taxon>
        <taxon>Arthropoda</taxon>
        <taxon>Hexapoda</taxon>
        <taxon>Insecta</taxon>
        <taxon>Pterygota</taxon>
        <taxon>Neoptera</taxon>
        <taxon>Endopterygota</taxon>
        <taxon>Lepidoptera</taxon>
        <taxon>Glossata</taxon>
        <taxon>Ditrysia</taxon>
        <taxon>Yponomeutoidea</taxon>
        <taxon>Plutellidae</taxon>
        <taxon>Plutella</taxon>
    </lineage>
</organism>
<accession>A0A8S4EHK8</accession>
<proteinExistence type="predicted"/>
<dbReference type="AlphaFoldDB" id="A0A8S4EHK8"/>
<keyword evidence="1" id="KW-1133">Transmembrane helix</keyword>
<keyword evidence="3" id="KW-1185">Reference proteome</keyword>
<feature type="transmembrane region" description="Helical" evidence="1">
    <location>
        <begin position="7"/>
        <end position="23"/>
    </location>
</feature>
<evidence type="ECO:0000313" key="2">
    <source>
        <dbReference type="EMBL" id="CAG9114259.1"/>
    </source>
</evidence>
<dbReference type="Proteomes" id="UP000653454">
    <property type="component" value="Unassembled WGS sequence"/>
</dbReference>
<protein>
    <submittedName>
        <fullName evidence="2">(diamondback moth) hypothetical protein</fullName>
    </submittedName>
</protein>
<keyword evidence="1" id="KW-0472">Membrane</keyword>
<dbReference type="EMBL" id="CAJHNJ030000016">
    <property type="protein sequence ID" value="CAG9114259.1"/>
    <property type="molecule type" value="Genomic_DNA"/>
</dbReference>